<name>A0A1R3X090_9RHOB</name>
<dbReference type="Proteomes" id="UP000192455">
    <property type="component" value="Unassembled WGS sequence"/>
</dbReference>
<dbReference type="InterPro" id="IPR042257">
    <property type="entry name" value="DGOK_C"/>
</dbReference>
<sequence length="288" mass="30003">MTAREKTSRWIGVSILGDRFHAWLYDGSRKLAGLSGPLNPADGADPEAALRPHLDAWLDDPDRPVTVVISGAPGAALVRIPVSLRSLDAAVAPARDRRLALHLLPGLVQSDPPAVIRGPETAIAGFLSLNPDWDGVICLPGPVTVWAQTSAAEIVSIRCFLTAQLAGAAAEPEQSGPTAFAMQDGSEFAGALADTIARPEMLAARLAEAAARRELGQPEIAARLWGALIGAELAAVRPYWLGQQIAVIGDGALARTQVAGLALQGAPATLAGAEPMQAAGLCARWLHR</sequence>
<dbReference type="InterPro" id="IPR007729">
    <property type="entry name" value="DGOK"/>
</dbReference>
<protein>
    <submittedName>
        <fullName evidence="1">2-dehydro-3-deoxygalactonokinase</fullName>
    </submittedName>
</protein>
<dbReference type="Gene3D" id="3.30.420.310">
    <property type="entry name" value="2-keto-3-deoxy-galactonokinase, C-terminal domain"/>
    <property type="match status" value="1"/>
</dbReference>
<gene>
    <name evidence="1" type="ORF">SAMN05421849_2032</name>
</gene>
<dbReference type="AlphaFoldDB" id="A0A1R3X090"/>
<evidence type="ECO:0000313" key="2">
    <source>
        <dbReference type="Proteomes" id="UP000192455"/>
    </source>
</evidence>
<keyword evidence="2" id="KW-1185">Reference proteome</keyword>
<dbReference type="OrthoDB" id="256574at2"/>
<dbReference type="RefSeq" id="WP_076649740.1">
    <property type="nucleotide sequence ID" value="NZ_FTPS01000001.1"/>
</dbReference>
<dbReference type="Pfam" id="PF05035">
    <property type="entry name" value="DGOK"/>
    <property type="match status" value="1"/>
</dbReference>
<evidence type="ECO:0000313" key="1">
    <source>
        <dbReference type="EMBL" id="SIT84036.1"/>
    </source>
</evidence>
<keyword evidence="1" id="KW-0808">Transferase</keyword>
<keyword evidence="1" id="KW-0418">Kinase</keyword>
<dbReference type="EMBL" id="FTPS01000001">
    <property type="protein sequence ID" value="SIT84036.1"/>
    <property type="molecule type" value="Genomic_DNA"/>
</dbReference>
<proteinExistence type="predicted"/>
<dbReference type="GO" id="GO:0034194">
    <property type="term" value="P:D-galactonate catabolic process"/>
    <property type="evidence" value="ECO:0007669"/>
    <property type="project" value="InterPro"/>
</dbReference>
<dbReference type="GO" id="GO:0008671">
    <property type="term" value="F:2-dehydro-3-deoxygalactonokinase activity"/>
    <property type="evidence" value="ECO:0007669"/>
    <property type="project" value="InterPro"/>
</dbReference>
<organism evidence="1 2">
    <name type="scientific">Pontibaca methylaminivorans</name>
    <dbReference type="NCBI Taxonomy" id="515897"/>
    <lineage>
        <taxon>Bacteria</taxon>
        <taxon>Pseudomonadati</taxon>
        <taxon>Pseudomonadota</taxon>
        <taxon>Alphaproteobacteria</taxon>
        <taxon>Rhodobacterales</taxon>
        <taxon>Roseobacteraceae</taxon>
        <taxon>Pontibaca</taxon>
    </lineage>
</organism>
<reference evidence="1 2" key="1">
    <citation type="submission" date="2017-01" db="EMBL/GenBank/DDBJ databases">
        <authorList>
            <person name="Mah S.A."/>
            <person name="Swanson W.J."/>
            <person name="Moy G.W."/>
            <person name="Vacquier V.D."/>
        </authorList>
    </citation>
    <scope>NUCLEOTIDE SEQUENCE [LARGE SCALE GENOMIC DNA]</scope>
    <source>
        <strain evidence="1 2">DSM 21219</strain>
    </source>
</reference>
<accession>A0A1R3X090</accession>
<dbReference type="STRING" id="515897.SAMN05421849_2032"/>